<dbReference type="InterPro" id="IPR010093">
    <property type="entry name" value="SinI_DNA-bd"/>
</dbReference>
<reference evidence="3" key="1">
    <citation type="submission" date="2016-10" db="EMBL/GenBank/DDBJ databases">
        <authorList>
            <person name="Varghese N."/>
            <person name="Submissions S."/>
        </authorList>
    </citation>
    <scope>NUCLEOTIDE SEQUENCE [LARGE SCALE GENOMIC DNA]</scope>
    <source>
        <strain evidence="3">DSM 45843</strain>
    </source>
</reference>
<accession>A0A1H0U792</accession>
<evidence type="ECO:0000313" key="2">
    <source>
        <dbReference type="EMBL" id="SDP61930.1"/>
    </source>
</evidence>
<dbReference type="RefSeq" id="WP_207500806.1">
    <property type="nucleotide sequence ID" value="NZ_FNIR01000018.1"/>
</dbReference>
<organism evidence="2 3">
    <name type="scientific">Klenkia soli</name>
    <dbReference type="NCBI Taxonomy" id="1052260"/>
    <lineage>
        <taxon>Bacteria</taxon>
        <taxon>Bacillati</taxon>
        <taxon>Actinomycetota</taxon>
        <taxon>Actinomycetes</taxon>
        <taxon>Geodermatophilales</taxon>
        <taxon>Geodermatophilaceae</taxon>
        <taxon>Klenkia</taxon>
    </lineage>
</organism>
<evidence type="ECO:0000313" key="3">
    <source>
        <dbReference type="Proteomes" id="UP000199088"/>
    </source>
</evidence>
<dbReference type="EMBL" id="FNIR01000018">
    <property type="protein sequence ID" value="SDP61930.1"/>
    <property type="molecule type" value="Genomic_DNA"/>
</dbReference>
<dbReference type="AlphaFoldDB" id="A0A1H0U792"/>
<feature type="domain" description="Helix-turn-helix" evidence="1">
    <location>
        <begin position="15"/>
        <end position="60"/>
    </location>
</feature>
<keyword evidence="3" id="KW-1185">Reference proteome</keyword>
<dbReference type="InterPro" id="IPR041657">
    <property type="entry name" value="HTH_17"/>
</dbReference>
<evidence type="ECO:0000259" key="1">
    <source>
        <dbReference type="Pfam" id="PF12728"/>
    </source>
</evidence>
<proteinExistence type="predicted"/>
<dbReference type="Proteomes" id="UP000199088">
    <property type="component" value="Unassembled WGS sequence"/>
</dbReference>
<sequence length="73" mass="8097">MTTASNRAADRLHDIDSAAAYLRCGRRLVYRLVAERRLTHTKAGRSLRFWQSDLDAYLDAGTVRSTGSSPTAV</sequence>
<dbReference type="NCBIfam" id="TIGR01764">
    <property type="entry name" value="excise"/>
    <property type="match status" value="1"/>
</dbReference>
<protein>
    <submittedName>
        <fullName evidence="2">Transcriptional regulator, AlpA family</fullName>
    </submittedName>
</protein>
<gene>
    <name evidence="2" type="ORF">SAMN05660199_04405</name>
</gene>
<dbReference type="GO" id="GO:0003677">
    <property type="term" value="F:DNA binding"/>
    <property type="evidence" value="ECO:0007669"/>
    <property type="project" value="InterPro"/>
</dbReference>
<name>A0A1H0U792_9ACTN</name>
<dbReference type="Pfam" id="PF12728">
    <property type="entry name" value="HTH_17"/>
    <property type="match status" value="1"/>
</dbReference>